<gene>
    <name evidence="1" type="ORF">DZC73_24300</name>
</gene>
<comment type="caution">
    <text evidence="1">The sequence shown here is derived from an EMBL/GenBank/DDBJ whole genome shotgun (WGS) entry which is preliminary data.</text>
</comment>
<protein>
    <submittedName>
        <fullName evidence="1">Uncharacterized protein</fullName>
    </submittedName>
</protein>
<organism evidence="1 2">
    <name type="scientific">Piscinibacter terrae</name>
    <dbReference type="NCBI Taxonomy" id="2496871"/>
    <lineage>
        <taxon>Bacteria</taxon>
        <taxon>Pseudomonadati</taxon>
        <taxon>Pseudomonadota</taxon>
        <taxon>Betaproteobacteria</taxon>
        <taxon>Burkholderiales</taxon>
        <taxon>Sphaerotilaceae</taxon>
        <taxon>Piscinibacter</taxon>
    </lineage>
</organism>
<dbReference type="RefSeq" id="WP_124542976.1">
    <property type="nucleotide sequence ID" value="NZ_QUSW01000008.1"/>
</dbReference>
<accession>A0A3N7HJ96</accession>
<dbReference type="OrthoDB" id="9151455at2"/>
<dbReference type="AlphaFoldDB" id="A0A3N7HJ96"/>
<sequence>MLNAIKRWISGDQPGNDWGDVINWAQKQGFGFKRAKDEEGFVLDGSVGGRPWRLEWGPPQRSYIQGHELRLRMELQLPSTLQMLIMTRSLMEALERETFERYTESNQTLIDVSTPEEMRWLAMFPKVNYDIPKAVRSHYAGVAADPASAANWVDHEFGQQMASAAAGLLREQPPFVLMTLRGRVYMRMQLDAPAPDALQQAVALFQTAAAGAIRCASSVSDSQTGDWPTTASTAWQTDIMPEDTKR</sequence>
<dbReference type="Proteomes" id="UP000267464">
    <property type="component" value="Unassembled WGS sequence"/>
</dbReference>
<proteinExistence type="predicted"/>
<name>A0A3N7HJ96_9BURK</name>
<keyword evidence="2" id="KW-1185">Reference proteome</keyword>
<reference evidence="1 2" key="1">
    <citation type="submission" date="2018-08" db="EMBL/GenBank/DDBJ databases">
        <authorList>
            <person name="Khan S.A."/>
            <person name="Jeon C.O."/>
            <person name="Chun B.H."/>
            <person name="Jeong S.E."/>
        </authorList>
    </citation>
    <scope>NUCLEOTIDE SEQUENCE [LARGE SCALE GENOMIC DNA]</scope>
    <source>
        <strain evidence="1 2">S-16</strain>
    </source>
</reference>
<reference evidence="1 2" key="2">
    <citation type="submission" date="2018-12" db="EMBL/GenBank/DDBJ databases">
        <title>Rhizobacter gummiphilus sp. nov., a rubber-degrading bacterium isolated from the soil of a botanical garden in Japan.</title>
        <authorList>
            <person name="Shunsuke S.S."/>
        </authorList>
    </citation>
    <scope>NUCLEOTIDE SEQUENCE [LARGE SCALE GENOMIC DNA]</scope>
    <source>
        <strain evidence="1 2">S-16</strain>
    </source>
</reference>
<evidence type="ECO:0000313" key="2">
    <source>
        <dbReference type="Proteomes" id="UP000267464"/>
    </source>
</evidence>
<evidence type="ECO:0000313" key="1">
    <source>
        <dbReference type="EMBL" id="RQP22130.1"/>
    </source>
</evidence>
<dbReference type="EMBL" id="QUSW01000008">
    <property type="protein sequence ID" value="RQP22130.1"/>
    <property type="molecule type" value="Genomic_DNA"/>
</dbReference>